<evidence type="ECO:0000313" key="1">
    <source>
        <dbReference type="EMBL" id="KAK8881204.1"/>
    </source>
</evidence>
<comment type="caution">
    <text evidence="1">The sequence shown here is derived from an EMBL/GenBank/DDBJ whole genome shotgun (WGS) entry which is preliminary data.</text>
</comment>
<gene>
    <name evidence="1" type="ORF">M9Y10_003937</name>
</gene>
<evidence type="ECO:0000313" key="2">
    <source>
        <dbReference type="Proteomes" id="UP001470230"/>
    </source>
</evidence>
<sequence length="93" mass="10707">MHDCCYHSNPMPRNEPLHSSHYNCIQQNHNGVCKCCVENCINHSLPGCNYCLIHKCTVHGCDCQKEPLSLYCSNHQYLLGSNPQSRRFHSPNY</sequence>
<proteinExistence type="predicted"/>
<name>A0ABR2JQN5_9EUKA</name>
<organism evidence="1 2">
    <name type="scientific">Tritrichomonas musculus</name>
    <dbReference type="NCBI Taxonomy" id="1915356"/>
    <lineage>
        <taxon>Eukaryota</taxon>
        <taxon>Metamonada</taxon>
        <taxon>Parabasalia</taxon>
        <taxon>Tritrichomonadida</taxon>
        <taxon>Tritrichomonadidae</taxon>
        <taxon>Tritrichomonas</taxon>
    </lineage>
</organism>
<keyword evidence="2" id="KW-1185">Reference proteome</keyword>
<accession>A0ABR2JQN5</accession>
<dbReference type="Proteomes" id="UP001470230">
    <property type="component" value="Unassembled WGS sequence"/>
</dbReference>
<protein>
    <submittedName>
        <fullName evidence="1">Uncharacterized protein</fullName>
    </submittedName>
</protein>
<dbReference type="EMBL" id="JAPFFF010000010">
    <property type="protein sequence ID" value="KAK8881204.1"/>
    <property type="molecule type" value="Genomic_DNA"/>
</dbReference>
<reference evidence="1 2" key="1">
    <citation type="submission" date="2024-04" db="EMBL/GenBank/DDBJ databases">
        <title>Tritrichomonas musculus Genome.</title>
        <authorList>
            <person name="Alves-Ferreira E."/>
            <person name="Grigg M."/>
            <person name="Lorenzi H."/>
            <person name="Galac M."/>
        </authorList>
    </citation>
    <scope>NUCLEOTIDE SEQUENCE [LARGE SCALE GENOMIC DNA]</scope>
    <source>
        <strain evidence="1 2">EAF2021</strain>
    </source>
</reference>